<organism evidence="1 2">
    <name type="scientific">Kickxella alabastrina</name>
    <dbReference type="NCBI Taxonomy" id="61397"/>
    <lineage>
        <taxon>Eukaryota</taxon>
        <taxon>Fungi</taxon>
        <taxon>Fungi incertae sedis</taxon>
        <taxon>Zoopagomycota</taxon>
        <taxon>Kickxellomycotina</taxon>
        <taxon>Kickxellomycetes</taxon>
        <taxon>Kickxellales</taxon>
        <taxon>Kickxellaceae</taxon>
        <taxon>Kickxella</taxon>
    </lineage>
</organism>
<keyword evidence="2" id="KW-1185">Reference proteome</keyword>
<dbReference type="Proteomes" id="UP001150581">
    <property type="component" value="Unassembled WGS sequence"/>
</dbReference>
<protein>
    <submittedName>
        <fullName evidence="1">Phospholipid transporting ATPase</fullName>
    </submittedName>
</protein>
<feature type="non-terminal residue" evidence="1">
    <location>
        <position position="410"/>
    </location>
</feature>
<proteinExistence type="predicted"/>
<gene>
    <name evidence="1" type="primary">DNF1_4</name>
    <name evidence="1" type="ORF">LPJ66_010352</name>
</gene>
<accession>A0ACC1I4G4</accession>
<sequence length="410" mass="44277">MATARSRNHSTPWIKRIFTSGKRKPAASSSTSADADADAGDKRTVYVNLAIPSTSLDTHGRPTPYPANQIRTAKYTLVSFVPKNIFEQFRRAANIYFLFLLILQFIPAVTTGMPGLSALALFTIVLLTMLKDGYEDSKRSASDKEANRAPAVVLGRGWTNVNKLPAHMFRAGLFSFLLSDSGAEGSIGGGGSISASSHGAPSKDSAPDMAVDSDAWLQTEWRHLHVGDIVLLHDGESVPADLVLLATSEDDGSCFIETKNLDGETNLKSKVSPPATAHLTSPQHLAAFQCTIDAEPPSTQLYSFKGSMLIHAEGPSASNSKEPLSVDNLLLRGSVVRNTQWAVGVTVFTGDETKIMMNAGETPSKRSRIERMMNYQVLSQFCLLFLLCLLSAILGGIYFGRADSFQAVFI</sequence>
<evidence type="ECO:0000313" key="1">
    <source>
        <dbReference type="EMBL" id="KAJ1884975.1"/>
    </source>
</evidence>
<dbReference type="EMBL" id="JANBPG010002677">
    <property type="protein sequence ID" value="KAJ1884975.1"/>
    <property type="molecule type" value="Genomic_DNA"/>
</dbReference>
<evidence type="ECO:0000313" key="2">
    <source>
        <dbReference type="Proteomes" id="UP001150581"/>
    </source>
</evidence>
<name>A0ACC1I4G4_9FUNG</name>
<comment type="caution">
    <text evidence="1">The sequence shown here is derived from an EMBL/GenBank/DDBJ whole genome shotgun (WGS) entry which is preliminary data.</text>
</comment>
<reference evidence="1" key="1">
    <citation type="submission" date="2022-07" db="EMBL/GenBank/DDBJ databases">
        <title>Phylogenomic reconstructions and comparative analyses of Kickxellomycotina fungi.</title>
        <authorList>
            <person name="Reynolds N.K."/>
            <person name="Stajich J.E."/>
            <person name="Barry K."/>
            <person name="Grigoriev I.V."/>
            <person name="Crous P."/>
            <person name="Smith M.E."/>
        </authorList>
    </citation>
    <scope>NUCLEOTIDE SEQUENCE</scope>
    <source>
        <strain evidence="1">Benny 63K</strain>
    </source>
</reference>